<gene>
    <name evidence="3" type="ORF">METZ01_LOCUS35900</name>
</gene>
<evidence type="ECO:0000313" key="3">
    <source>
        <dbReference type="EMBL" id="SUZ83046.1"/>
    </source>
</evidence>
<dbReference type="EMBL" id="UINC01001533">
    <property type="protein sequence ID" value="SUZ83046.1"/>
    <property type="molecule type" value="Genomic_DNA"/>
</dbReference>
<evidence type="ECO:0000259" key="2">
    <source>
        <dbReference type="Pfam" id="PF06750"/>
    </source>
</evidence>
<feature type="transmembrane region" description="Helical" evidence="1">
    <location>
        <begin position="6"/>
        <end position="24"/>
    </location>
</feature>
<sequence>VQYFEIGIWTVLGLIAGSFVNVCLDRLPLQFADDEQSSSLLASSELSPFLKTHLRERTLSLANPARSFCFSCGHQLSWFENIPVLSYLLSRGHCRKCNATIGAGTILTETVHGLVYSGCGWFLNGWIWPLTFSINFSFLWILGHCWSYRRTRKMLLFAGAVLLILNFGIYYY</sequence>
<keyword evidence="1" id="KW-0812">Transmembrane</keyword>
<dbReference type="Pfam" id="PF06750">
    <property type="entry name" value="A24_N_bact"/>
    <property type="match status" value="1"/>
</dbReference>
<reference evidence="3" key="1">
    <citation type="submission" date="2018-05" db="EMBL/GenBank/DDBJ databases">
        <authorList>
            <person name="Lanie J.A."/>
            <person name="Ng W.-L."/>
            <person name="Kazmierczak K.M."/>
            <person name="Andrzejewski T.M."/>
            <person name="Davidsen T.M."/>
            <person name="Wayne K.J."/>
            <person name="Tettelin H."/>
            <person name="Glass J.I."/>
            <person name="Rusch D."/>
            <person name="Podicherti R."/>
            <person name="Tsui H.-C.T."/>
            <person name="Winkler M.E."/>
        </authorList>
    </citation>
    <scope>NUCLEOTIDE SEQUENCE</scope>
</reference>
<name>A0A381QUF3_9ZZZZ</name>
<dbReference type="AlphaFoldDB" id="A0A381QUF3"/>
<keyword evidence="1" id="KW-1133">Transmembrane helix</keyword>
<feature type="transmembrane region" description="Helical" evidence="1">
    <location>
        <begin position="121"/>
        <end position="142"/>
    </location>
</feature>
<accession>A0A381QUF3</accession>
<feature type="non-terminal residue" evidence="3">
    <location>
        <position position="1"/>
    </location>
</feature>
<dbReference type="GO" id="GO:0005886">
    <property type="term" value="C:plasma membrane"/>
    <property type="evidence" value="ECO:0007669"/>
    <property type="project" value="TreeGrafter"/>
</dbReference>
<organism evidence="3">
    <name type="scientific">marine metagenome</name>
    <dbReference type="NCBI Taxonomy" id="408172"/>
    <lineage>
        <taxon>unclassified sequences</taxon>
        <taxon>metagenomes</taxon>
        <taxon>ecological metagenomes</taxon>
    </lineage>
</organism>
<dbReference type="PANTHER" id="PTHR30487:SF0">
    <property type="entry name" value="PREPILIN LEADER PEPTIDASE_N-METHYLTRANSFERASE-RELATED"/>
    <property type="match status" value="1"/>
</dbReference>
<dbReference type="GO" id="GO:0006465">
    <property type="term" value="P:signal peptide processing"/>
    <property type="evidence" value="ECO:0007669"/>
    <property type="project" value="TreeGrafter"/>
</dbReference>
<feature type="domain" description="Prepilin peptidase A24 N-terminal" evidence="2">
    <location>
        <begin position="11"/>
        <end position="121"/>
    </location>
</feature>
<keyword evidence="1" id="KW-0472">Membrane</keyword>
<dbReference type="InterPro" id="IPR010627">
    <property type="entry name" value="Prepilin_pept_A24_N"/>
</dbReference>
<dbReference type="InterPro" id="IPR050882">
    <property type="entry name" value="Prepilin_peptidase/N-MTase"/>
</dbReference>
<evidence type="ECO:0000256" key="1">
    <source>
        <dbReference type="SAM" id="Phobius"/>
    </source>
</evidence>
<dbReference type="GO" id="GO:0004190">
    <property type="term" value="F:aspartic-type endopeptidase activity"/>
    <property type="evidence" value="ECO:0007669"/>
    <property type="project" value="TreeGrafter"/>
</dbReference>
<protein>
    <recommendedName>
        <fullName evidence="2">Prepilin peptidase A24 N-terminal domain-containing protein</fullName>
    </recommendedName>
</protein>
<dbReference type="PANTHER" id="PTHR30487">
    <property type="entry name" value="TYPE 4 PREPILIN-LIKE PROTEINS LEADER PEPTIDE-PROCESSING ENZYME"/>
    <property type="match status" value="1"/>
</dbReference>
<feature type="transmembrane region" description="Helical" evidence="1">
    <location>
        <begin position="154"/>
        <end position="171"/>
    </location>
</feature>
<proteinExistence type="predicted"/>